<dbReference type="Gene3D" id="1.10.238.10">
    <property type="entry name" value="EF-hand"/>
    <property type="match status" value="1"/>
</dbReference>
<feature type="region of interest" description="Disordered" evidence="1">
    <location>
        <begin position="961"/>
        <end position="983"/>
    </location>
</feature>
<protein>
    <submittedName>
        <fullName evidence="2">Uncharacterized protein</fullName>
    </submittedName>
</protein>
<feature type="compositionally biased region" description="Low complexity" evidence="1">
    <location>
        <begin position="841"/>
        <end position="854"/>
    </location>
</feature>
<feature type="compositionally biased region" description="Polar residues" evidence="1">
    <location>
        <begin position="1704"/>
        <end position="1722"/>
    </location>
</feature>
<dbReference type="SUPFAM" id="SSF48371">
    <property type="entry name" value="ARM repeat"/>
    <property type="match status" value="1"/>
</dbReference>
<feature type="region of interest" description="Disordered" evidence="1">
    <location>
        <begin position="2004"/>
        <end position="2049"/>
    </location>
</feature>
<feature type="compositionally biased region" description="Polar residues" evidence="1">
    <location>
        <begin position="1855"/>
        <end position="1876"/>
    </location>
</feature>
<dbReference type="InterPro" id="IPR011992">
    <property type="entry name" value="EF-hand-dom_pair"/>
</dbReference>
<dbReference type="EMBL" id="FN649736">
    <property type="protein sequence ID" value="CBN79756.1"/>
    <property type="molecule type" value="Genomic_DNA"/>
</dbReference>
<feature type="region of interest" description="Disordered" evidence="1">
    <location>
        <begin position="706"/>
        <end position="770"/>
    </location>
</feature>
<feature type="compositionally biased region" description="Basic and acidic residues" evidence="1">
    <location>
        <begin position="1738"/>
        <end position="1747"/>
    </location>
</feature>
<dbReference type="InterPro" id="IPR016024">
    <property type="entry name" value="ARM-type_fold"/>
</dbReference>
<dbReference type="InterPro" id="IPR011989">
    <property type="entry name" value="ARM-like"/>
</dbReference>
<accession>D8LET6</accession>
<feature type="region of interest" description="Disordered" evidence="1">
    <location>
        <begin position="1669"/>
        <end position="1782"/>
    </location>
</feature>
<dbReference type="InParanoid" id="D8LET6"/>
<evidence type="ECO:0000256" key="1">
    <source>
        <dbReference type="SAM" id="MobiDB-lite"/>
    </source>
</evidence>
<evidence type="ECO:0000313" key="3">
    <source>
        <dbReference type="Proteomes" id="UP000002630"/>
    </source>
</evidence>
<dbReference type="Proteomes" id="UP000002630">
    <property type="component" value="Linkage Group LG11"/>
</dbReference>
<dbReference type="EMBL" id="FN648000">
    <property type="protein sequence ID" value="CBN79756.1"/>
    <property type="molecule type" value="Genomic_DNA"/>
</dbReference>
<name>D8LET6_ECTSI</name>
<feature type="compositionally biased region" description="Low complexity" evidence="1">
    <location>
        <begin position="2027"/>
        <end position="2037"/>
    </location>
</feature>
<feature type="region of interest" description="Disordered" evidence="1">
    <location>
        <begin position="1854"/>
        <end position="1904"/>
    </location>
</feature>
<organism evidence="2 3">
    <name type="scientific">Ectocarpus siliculosus</name>
    <name type="common">Brown alga</name>
    <name type="synonym">Conferva siliculosa</name>
    <dbReference type="NCBI Taxonomy" id="2880"/>
    <lineage>
        <taxon>Eukaryota</taxon>
        <taxon>Sar</taxon>
        <taxon>Stramenopiles</taxon>
        <taxon>Ochrophyta</taxon>
        <taxon>PX clade</taxon>
        <taxon>Phaeophyceae</taxon>
        <taxon>Ectocarpales</taxon>
        <taxon>Ectocarpaceae</taxon>
        <taxon>Ectocarpus</taxon>
    </lineage>
</organism>
<evidence type="ECO:0000313" key="2">
    <source>
        <dbReference type="EMBL" id="CBN79756.1"/>
    </source>
</evidence>
<feature type="region of interest" description="Disordered" evidence="1">
    <location>
        <begin position="819"/>
        <end position="873"/>
    </location>
</feature>
<keyword evidence="3" id="KW-1185">Reference proteome</keyword>
<dbReference type="Gene3D" id="1.25.10.10">
    <property type="entry name" value="Leucine-rich Repeat Variant"/>
    <property type="match status" value="1"/>
</dbReference>
<gene>
    <name evidence="2" type="ORF">Esi_0014_0050</name>
</gene>
<feature type="compositionally biased region" description="Basic and acidic residues" evidence="1">
    <location>
        <begin position="1458"/>
        <end position="1468"/>
    </location>
</feature>
<feature type="region of interest" description="Disordered" evidence="1">
    <location>
        <begin position="1422"/>
        <end position="1471"/>
    </location>
</feature>
<sequence length="2541" mass="274638">MAFRRVRRRYIDARKNSNIKSIVEELLGAIEGNGMTIRTWFEIMDQLSNNNMINQSEFSKGMEMLQNHSTERMKQPVLSAEQIQELFVYMDANHDGILVLNEVALACKVEHYKTTSSQEMDAITSMMQALDDYMGVHYMKIRDLFVHLDRDKSDGLSRAEIRCGFHAIQAEAKRKQEAAVRRKQKEAVKRAIREDEARIAEAKREEMDRLVYKQRRLSMAGEAAWILAPLTSQHDPWVTEENGLLYKAARGRAPAQALIVYFRSYKPDDGPVYGVIMHPREFLGNVTMRVTLLFKYNDDKYAGPARILHPTGGAFEAANASSAAFVSKPELRYIETDSEWRDVIGRQFASKSEARLHHISKWIRDQLATLSAAEEKEPRVSASAVKESLGEVMEFVNNPDNLWAVTREMLETIVSYIRAPQSESDEAPVLAATILWKLSEYEDFVLPLLRADAAGKCAAAIEELGPPRAGPLQYWLQVSVQTRVTGVLCRIGCAASVDGPVRLRVASALIAVVARPRGPLEARKDYREGADGKILSFASFALGNLVATSTSIRGSIAHRSSLFDALVSALRPATGGAGGARGGRSVGGVLGGSPLQAVACAAFCLAHVTTGESAPLLTRGKILSACLTLSGLLDVCVDQLEAGVGDSSSARGATDGSASEVFPITVPNDDAAGAAAATGESGTLSVTMVMESAGKALWGCLSHLSDSTNGDDSTSRSIRDSSSCEGSVGSPDRTELSSGGISGGASVDSGCQAPDLKGNEQGALSAAGIPSGNAEGGVSICGGDDSITDRPSMSPRHILSKCALTLLGLLSQVAKHHAHRRSSVGVESTGNDPNCKRMSRSGRTGSTSSTKVSSNIDHSETTGKSNSNGGNSSIGGVPHSIVAIAGSCLSRVAQDIDLAAGPPGAMESVLALLLPSAGLLVRQQAALTLSAIAGQGFQTLSDFRTEKAAVAAAARWSCGGGGNDSERNGGSDDAAQWPGQGEGGRERKRLLLWGTFCAGVVEGTGAQIILDCALPGPSSRPNSRLLRERAALAFSLVCLCAGLRPASSAVQGGIVSLLRCRDGEVVGGAATAALWALCRVPVNRKAFAKTRCFDYLLLTSITRSRALVCCTLSENEGVVTSFCSKRLQKRQIYPISLLVEPENALQITNHGGSIAKLVSWATPLNGDHNSEDLSRMITVEDNAKTASCLGVIRRCLLLPEGMKALADGLASYSLIQLVLQLLRVGVWVKSVLPLTLREAQGVLFAVQDRAEYRGYCESICGGDPFGVEDTLALQLQRPGVKYAALAGDAVVGLASLSVTLASRRRLAVNGTVESVDRLLARSMAIESGGGREKGSKGDHEAVRNMAKLLKNLSSVPEAHRRLSNRPLLPLITRLWEESPDEATSQLACHVLANLSRSDVPGVRNRLFQLHLAAESEVVRRTRASGGAGTTPAPIAKQKPSAAVPRQGFAASSTATRAQHGETNSRDDDTVSLSSSVFRRDGFVEGHRYKGNGCTSDAKSAAVLLSQEALRRDARRDAQYRLRLMPAALWGSRARHVDDGCSGGEDGLDVAGIVEKQRTRQTFLTAGLDEASGAVAVESATVTSTLNARHDRHQAKRDGSCPSKQKIGGAAAVVVQPSVGDFDDGGGDGIVFQGTAKVSQAASLKRPAVTANVPLRWQSRVVALSSLRDSLNGGATRGSPSMGQRMAKARCRARQRSKENRQHEFTSTTACKDMNKGNNSNETQESKEVTSSDSASPDQRCRPSKIGDTRMTLAEWTSREDVHVPGGEKSTDDSGGCGRGAEGILSLVEGGRPSTAPMHSDGKVIMRPLGLGQVDNGVPGGSLEPPSVVFEPGSSRLRTRRIILDRVYRFTRHQEQSTIMGAPSGSTDTNRGTTEFNKGSAPDPAPQAGLTSSGSPEDPGKAGGHFSKETIILEPTSPTTHFVFKPPPRNCVDSEGRVVLEASSEGVRIKDDDRIRLDRFQHVPGCMVCRGSLGHVKGMDGRYYHHYASSDRMWYMPEHPGPYPTPAEPPSLEKLGILPPEPEPPLSPVSGEVVLPSPEDLPGTEPPNAPPLSRHYMKVSTEACSRCQQGGKCPGQGLCPVMGVVPVESVILLVEEPRLRDDFDDLGEAVVAEDGRAWSVERSSVFSQRKRQCESRAVLNTDKVKRSRFEMSFGRASKMQRFPRFVAEGNRDIIIKKTSVKQEIAVIRETLWAHYNTLLSSFNYYVSLDGVFGEPDGAAFQLGRDQYSAFLSDILHTREKENKVVNDELNRTFAKVNAEEDSSTASGLANLDRRLCEQEWMECMVRIAAILYRKETNNGSVARALSRFMAELVHRLPKAALLDPDAYRREWLYKEGLEKALTKRIEGFRALFQTYPKNNLAVKAARRRIQVPKEELLRFSLTDWEMLVDDAGIFRMLQRAKVKRVFIQSRMLVTDELVDRTKNCCLTPVDFLEAMVRLADALPRQGDLWPTTEESFEEFCSVLFSGLETRWAGRLRVHMAGSDDDGRTVLNFRNFMKNTGIETREATEDFAASCAIEDDRKSVHSLGADMEECAISEQRSAR</sequence>
<proteinExistence type="predicted"/>
<reference evidence="2 3" key="1">
    <citation type="journal article" date="2010" name="Nature">
        <title>The Ectocarpus genome and the independent evolution of multicellularity in brown algae.</title>
        <authorList>
            <person name="Cock J.M."/>
            <person name="Sterck L."/>
            <person name="Rouze P."/>
            <person name="Scornet D."/>
            <person name="Allen A.E."/>
            <person name="Amoutzias G."/>
            <person name="Anthouard V."/>
            <person name="Artiguenave F."/>
            <person name="Aury J.M."/>
            <person name="Badger J.H."/>
            <person name="Beszteri B."/>
            <person name="Billiau K."/>
            <person name="Bonnet E."/>
            <person name="Bothwell J.H."/>
            <person name="Bowler C."/>
            <person name="Boyen C."/>
            <person name="Brownlee C."/>
            <person name="Carrano C.J."/>
            <person name="Charrier B."/>
            <person name="Cho G.Y."/>
            <person name="Coelho S.M."/>
            <person name="Collen J."/>
            <person name="Corre E."/>
            <person name="Da Silva C."/>
            <person name="Delage L."/>
            <person name="Delaroque N."/>
            <person name="Dittami S.M."/>
            <person name="Doulbeau S."/>
            <person name="Elias M."/>
            <person name="Farnham G."/>
            <person name="Gachon C.M."/>
            <person name="Gschloessl B."/>
            <person name="Heesch S."/>
            <person name="Jabbari K."/>
            <person name="Jubin C."/>
            <person name="Kawai H."/>
            <person name="Kimura K."/>
            <person name="Kloareg B."/>
            <person name="Kupper F.C."/>
            <person name="Lang D."/>
            <person name="Le Bail A."/>
            <person name="Leblanc C."/>
            <person name="Lerouge P."/>
            <person name="Lohr M."/>
            <person name="Lopez P.J."/>
            <person name="Martens C."/>
            <person name="Maumus F."/>
            <person name="Michel G."/>
            <person name="Miranda-Saavedra D."/>
            <person name="Morales J."/>
            <person name="Moreau H."/>
            <person name="Motomura T."/>
            <person name="Nagasato C."/>
            <person name="Napoli C.A."/>
            <person name="Nelson D.R."/>
            <person name="Nyvall-Collen P."/>
            <person name="Peters A.F."/>
            <person name="Pommier C."/>
            <person name="Potin P."/>
            <person name="Poulain J."/>
            <person name="Quesneville H."/>
            <person name="Read B."/>
            <person name="Rensing S.A."/>
            <person name="Ritter A."/>
            <person name="Rousvoal S."/>
            <person name="Samanta M."/>
            <person name="Samson G."/>
            <person name="Schroeder D.C."/>
            <person name="Segurens B."/>
            <person name="Strittmatter M."/>
            <person name="Tonon T."/>
            <person name="Tregear J.W."/>
            <person name="Valentin K."/>
            <person name="von Dassow P."/>
            <person name="Yamagishi T."/>
            <person name="Van de Peer Y."/>
            <person name="Wincker P."/>
        </authorList>
    </citation>
    <scope>NUCLEOTIDE SEQUENCE [LARGE SCALE GENOMIC DNA]</scope>
    <source>
        <strain evidence="3">Ec32 / CCAP1310/4</strain>
    </source>
</reference>
<dbReference type="OrthoDB" id="192892at2759"/>
<dbReference type="SUPFAM" id="SSF47473">
    <property type="entry name" value="EF-hand"/>
    <property type="match status" value="1"/>
</dbReference>